<keyword evidence="13" id="KW-1185">Reference proteome</keyword>
<keyword evidence="4 9" id="KW-0812">Transmembrane</keyword>
<evidence type="ECO:0000256" key="4">
    <source>
        <dbReference type="ARBA" id="ARBA00022692"/>
    </source>
</evidence>
<dbReference type="GO" id="GO:0005886">
    <property type="term" value="C:plasma membrane"/>
    <property type="evidence" value="ECO:0007669"/>
    <property type="project" value="UniProtKB-SubCell"/>
</dbReference>
<dbReference type="Proteomes" id="UP000694393">
    <property type="component" value="Unplaced"/>
</dbReference>
<evidence type="ECO:0000256" key="1">
    <source>
        <dbReference type="ARBA" id="ARBA00002936"/>
    </source>
</evidence>
<dbReference type="AlphaFoldDB" id="A0A8C8VGG2"/>
<feature type="transmembrane region" description="Helical" evidence="10">
    <location>
        <begin position="148"/>
        <end position="171"/>
    </location>
</feature>
<keyword evidence="6 10" id="KW-1133">Transmembrane helix</keyword>
<dbReference type="PANTHER" id="PTHR26450">
    <property type="entry name" value="OLFACTORY RECEPTOR 56B1-RELATED"/>
    <property type="match status" value="1"/>
</dbReference>
<comment type="function">
    <text evidence="1">Odorant receptor.</text>
</comment>
<keyword evidence="8 9" id="KW-0807">Transducer</keyword>
<keyword evidence="3 10" id="KW-0716">Sensory transduction</keyword>
<evidence type="ECO:0000259" key="11">
    <source>
        <dbReference type="PROSITE" id="PS50262"/>
    </source>
</evidence>
<dbReference type="InterPro" id="IPR000276">
    <property type="entry name" value="GPCR_Rhodpsn"/>
</dbReference>
<dbReference type="GO" id="GO:0004984">
    <property type="term" value="F:olfactory receptor activity"/>
    <property type="evidence" value="ECO:0007669"/>
    <property type="project" value="InterPro"/>
</dbReference>
<proteinExistence type="inferred from homology"/>
<dbReference type="Gene3D" id="1.20.1070.10">
    <property type="entry name" value="Rhodopsin 7-helix transmembrane proteins"/>
    <property type="match status" value="1"/>
</dbReference>
<dbReference type="Ensembl" id="ENSPCET00000005997.1">
    <property type="protein sequence ID" value="ENSPCEP00000005779.1"/>
    <property type="gene ID" value="ENSPCEG00000004707.1"/>
</dbReference>
<dbReference type="InterPro" id="IPR000725">
    <property type="entry name" value="Olfact_rcpt"/>
</dbReference>
<dbReference type="GO" id="GO:0004930">
    <property type="term" value="F:G protein-coupled receptor activity"/>
    <property type="evidence" value="ECO:0007669"/>
    <property type="project" value="UniProtKB-KW"/>
</dbReference>
<keyword evidence="9" id="KW-0297">G-protein coupled receptor</keyword>
<comment type="similarity">
    <text evidence="9">Belongs to the G-protein coupled receptor 1 family.</text>
</comment>
<dbReference type="InterPro" id="IPR017452">
    <property type="entry name" value="GPCR_Rhodpsn_7TM"/>
</dbReference>
<evidence type="ECO:0000256" key="9">
    <source>
        <dbReference type="RuleBase" id="RU000688"/>
    </source>
</evidence>
<dbReference type="PROSITE" id="PS00237">
    <property type="entry name" value="G_PROTEIN_RECEP_F1_1"/>
    <property type="match status" value="1"/>
</dbReference>
<evidence type="ECO:0000256" key="10">
    <source>
        <dbReference type="RuleBase" id="RU363047"/>
    </source>
</evidence>
<comment type="subcellular location">
    <subcellularLocation>
        <location evidence="10">Cell membrane</location>
        <topology evidence="10">Multi-pass membrane protein</topology>
    </subcellularLocation>
    <subcellularLocation>
        <location evidence="2">Membrane</location>
        <topology evidence="2">Multi-pass membrane protein</topology>
    </subcellularLocation>
</comment>
<dbReference type="Pfam" id="PF13853">
    <property type="entry name" value="7tm_4"/>
    <property type="match status" value="1"/>
</dbReference>
<evidence type="ECO:0000313" key="13">
    <source>
        <dbReference type="Proteomes" id="UP000694393"/>
    </source>
</evidence>
<evidence type="ECO:0000256" key="7">
    <source>
        <dbReference type="ARBA" id="ARBA00023136"/>
    </source>
</evidence>
<organism evidence="12 13">
    <name type="scientific">Pelusios castaneus</name>
    <name type="common">West African mud turtle</name>
    <dbReference type="NCBI Taxonomy" id="367368"/>
    <lineage>
        <taxon>Eukaryota</taxon>
        <taxon>Metazoa</taxon>
        <taxon>Chordata</taxon>
        <taxon>Craniata</taxon>
        <taxon>Vertebrata</taxon>
        <taxon>Euteleostomi</taxon>
        <taxon>Archelosauria</taxon>
        <taxon>Testudinata</taxon>
        <taxon>Testudines</taxon>
        <taxon>Pleurodira</taxon>
        <taxon>Pelomedusidae</taxon>
        <taxon>Pelusios</taxon>
    </lineage>
</organism>
<protein>
    <recommendedName>
        <fullName evidence="10">Olfactory receptor</fullName>
    </recommendedName>
</protein>
<dbReference type="CDD" id="cd15222">
    <property type="entry name" value="7tmA_OR51-like"/>
    <property type="match status" value="1"/>
</dbReference>
<evidence type="ECO:0000256" key="8">
    <source>
        <dbReference type="ARBA" id="ARBA00023224"/>
    </source>
</evidence>
<dbReference type="PRINTS" id="PR00237">
    <property type="entry name" value="GPCRRHODOPSN"/>
</dbReference>
<reference evidence="12" key="2">
    <citation type="submission" date="2025-09" db="UniProtKB">
        <authorList>
            <consortium name="Ensembl"/>
        </authorList>
    </citation>
    <scope>IDENTIFICATION</scope>
</reference>
<evidence type="ECO:0000256" key="2">
    <source>
        <dbReference type="ARBA" id="ARBA00004141"/>
    </source>
</evidence>
<dbReference type="PROSITE" id="PS50262">
    <property type="entry name" value="G_PROTEIN_RECEP_F1_2"/>
    <property type="match status" value="1"/>
</dbReference>
<dbReference type="SUPFAM" id="SSF81321">
    <property type="entry name" value="Family A G protein-coupled receptor-like"/>
    <property type="match status" value="1"/>
</dbReference>
<evidence type="ECO:0000256" key="6">
    <source>
        <dbReference type="ARBA" id="ARBA00022989"/>
    </source>
</evidence>
<accession>A0A8C8VGG2</accession>
<feature type="transmembrane region" description="Helical" evidence="10">
    <location>
        <begin position="280"/>
        <end position="300"/>
    </location>
</feature>
<evidence type="ECO:0000256" key="3">
    <source>
        <dbReference type="ARBA" id="ARBA00022606"/>
    </source>
</evidence>
<evidence type="ECO:0000256" key="5">
    <source>
        <dbReference type="ARBA" id="ARBA00022725"/>
    </source>
</evidence>
<keyword evidence="10" id="KW-1003">Cell membrane</keyword>
<dbReference type="InterPro" id="IPR050402">
    <property type="entry name" value="OR51/52/56-like"/>
</dbReference>
<keyword evidence="5 10" id="KW-0552">Olfaction</keyword>
<name>A0A8C8VGG2_9SAUR</name>
<feature type="transmembrane region" description="Helical" evidence="10">
    <location>
        <begin position="248"/>
        <end position="268"/>
    </location>
</feature>
<feature type="transmembrane region" description="Helical" evidence="10">
    <location>
        <begin position="205"/>
        <end position="227"/>
    </location>
</feature>
<feature type="transmembrane region" description="Helical" evidence="10">
    <location>
        <begin position="68"/>
        <end position="86"/>
    </location>
</feature>
<keyword evidence="7 10" id="KW-0472">Membrane</keyword>
<feature type="transmembrane region" description="Helical" evidence="10">
    <location>
        <begin position="33"/>
        <end position="56"/>
    </location>
</feature>
<feature type="domain" description="G-protein coupled receptors family 1 profile" evidence="11">
    <location>
        <begin position="49"/>
        <end position="300"/>
    </location>
</feature>
<evidence type="ECO:0000313" key="12">
    <source>
        <dbReference type="Ensembl" id="ENSPCEP00000005779.1"/>
    </source>
</evidence>
<sequence length="324" mass="36464">MSQEEDLLGSNSTGSDPSVFFLSGIPGLEAMHLWISIPFSSMYAMALLGNCTLLYVIKTERSLHKPMFYFLAMLAFIDLVLSTTTMPKTLSIFWFNSREISFTACLVQMFFLYSFFHMESAMLVAMAFDRYVAICNPLRYSTILTNSVIAKFGLAALTRALLIMVPVLFLLRRLPFCQSHIISHCYCEHMAVVKLACANTNLNNIYGIFITLFTVGLDMIFIALSYVKVIRTVLSLASKEEQLKTFSTCVSHLCAILMVYTPVVLTSIIHRFGNQVAPHIHILMATLYFVFPPMMNPIVYGVKTKEIRNRVCLLAQSALTKSAI</sequence>
<feature type="transmembrane region" description="Helical" evidence="10">
    <location>
        <begin position="106"/>
        <end position="128"/>
    </location>
</feature>
<dbReference type="PANTHER" id="PTHR26450:SF83">
    <property type="entry name" value="OLFACTORY RECEPTOR 52P1"/>
    <property type="match status" value="1"/>
</dbReference>
<dbReference type="FunFam" id="1.20.1070.10:FF:000006">
    <property type="entry name" value="Olfactory receptor"/>
    <property type="match status" value="1"/>
</dbReference>
<reference evidence="12" key="1">
    <citation type="submission" date="2025-08" db="UniProtKB">
        <authorList>
            <consortium name="Ensembl"/>
        </authorList>
    </citation>
    <scope>IDENTIFICATION</scope>
</reference>
<keyword evidence="9" id="KW-0675">Receptor</keyword>
<dbReference type="PRINTS" id="PR00245">
    <property type="entry name" value="OLFACTORYR"/>
</dbReference>